<dbReference type="UniPathway" id="UPA00122">
    <property type="reaction ID" value="UER00961"/>
</dbReference>
<dbReference type="InterPro" id="IPR045865">
    <property type="entry name" value="ACT-like_dom_sf"/>
</dbReference>
<evidence type="ECO:0000313" key="11">
    <source>
        <dbReference type="EMBL" id="QDA56057.1"/>
    </source>
</evidence>
<dbReference type="InterPro" id="IPR046825">
    <property type="entry name" value="PDH_C"/>
</dbReference>
<dbReference type="Gene3D" id="3.40.50.720">
    <property type="entry name" value="NAD(P)-binding Rossmann-like Domain"/>
    <property type="match status" value="1"/>
</dbReference>
<dbReference type="EC" id="1.3.1.12" evidence="2"/>
<comment type="catalytic activity">
    <reaction evidence="8">
        <text>prephenate + NAD(+) = 3-(4-hydroxyphenyl)pyruvate + CO2 + NADH</text>
        <dbReference type="Rhea" id="RHEA:13869"/>
        <dbReference type="ChEBI" id="CHEBI:16526"/>
        <dbReference type="ChEBI" id="CHEBI:29934"/>
        <dbReference type="ChEBI" id="CHEBI:36242"/>
        <dbReference type="ChEBI" id="CHEBI:57540"/>
        <dbReference type="ChEBI" id="CHEBI:57945"/>
        <dbReference type="EC" id="1.3.1.12"/>
    </reaction>
</comment>
<dbReference type="InterPro" id="IPR036291">
    <property type="entry name" value="NAD(P)-bd_dom_sf"/>
</dbReference>
<gene>
    <name evidence="11" type="ORF">FHQ07_01330</name>
</gene>
<keyword evidence="6" id="KW-0520">NAD</keyword>
<evidence type="ECO:0000256" key="1">
    <source>
        <dbReference type="ARBA" id="ARBA00005067"/>
    </source>
</evidence>
<reference evidence="11 12" key="1">
    <citation type="submission" date="2019-06" db="EMBL/GenBank/DDBJ databases">
        <title>Thermomonas aquatica sp. nov., isolated from an industrial wastewater treatment plant.</title>
        <authorList>
            <person name="Jeon J.H."/>
            <person name="Park D.-S."/>
        </authorList>
    </citation>
    <scope>NUCLEOTIDE SEQUENCE [LARGE SCALE GENOMIC DNA]</scope>
    <source>
        <strain evidence="11 12">SY21</strain>
    </source>
</reference>
<keyword evidence="7" id="KW-0028">Amino-acid biosynthesis</keyword>
<dbReference type="SUPFAM" id="SSF51735">
    <property type="entry name" value="NAD(P)-binding Rossmann-fold domains"/>
    <property type="match status" value="1"/>
</dbReference>
<dbReference type="RefSeq" id="WP_139714985.1">
    <property type="nucleotide sequence ID" value="NZ_CP040871.1"/>
</dbReference>
<keyword evidence="12" id="KW-1185">Reference proteome</keyword>
<dbReference type="CDD" id="cd04880">
    <property type="entry name" value="ACT_AAAH-PDT-like"/>
    <property type="match status" value="1"/>
</dbReference>
<dbReference type="EMBL" id="CP040871">
    <property type="protein sequence ID" value="QDA56057.1"/>
    <property type="molecule type" value="Genomic_DNA"/>
</dbReference>
<dbReference type="PANTHER" id="PTHR21363">
    <property type="entry name" value="PREPHENATE DEHYDROGENASE"/>
    <property type="match status" value="1"/>
</dbReference>
<dbReference type="GO" id="GO:0004665">
    <property type="term" value="F:prephenate dehydrogenase (NADP+) activity"/>
    <property type="evidence" value="ECO:0007669"/>
    <property type="project" value="InterPro"/>
</dbReference>
<feature type="domain" description="Prephenate/arogenate dehydrogenase" evidence="9">
    <location>
        <begin position="12"/>
        <end position="284"/>
    </location>
</feature>
<dbReference type="InterPro" id="IPR003099">
    <property type="entry name" value="Prephen_DH"/>
</dbReference>
<sequence>MSARTGPNGKPPVVGIVGIDGAYGRWFARFFRERLGLRTTGCDPALAASPTPRELLGQCDVLVFSTPIRHTAAIVDDYVQAAGGDEAGMLWLDLTSIKQVPVEAMLRSRAEVAGLHPMAAPPKIGSLAGRVLAVCQARVDRWQGWLAHMLDSLEADCVDVVPAAHDRAMALVQGLVHASHMTQARVLRALAADAGGLPLLHALRTVGYELDLTVTGRLLSGNPAIYEGIQFDNPHVLPVLRELAVATGRLRDCVADGGEDARRALRRDFIAEPAALFDAGELASRSHGFDRLGYLLADLAERPCLSVYLPEDRPGSLRELLETFEALGINLASIHSSRTPDGQLHFRIGLDALPVALDTLRKAVEDAGIGRVLEASDAAG</sequence>
<evidence type="ECO:0000256" key="6">
    <source>
        <dbReference type="ARBA" id="ARBA00023027"/>
    </source>
</evidence>
<evidence type="ECO:0000256" key="3">
    <source>
        <dbReference type="ARBA" id="ARBA00016891"/>
    </source>
</evidence>
<dbReference type="Pfam" id="PF20463">
    <property type="entry name" value="PDH_C"/>
    <property type="match status" value="1"/>
</dbReference>
<dbReference type="PROSITE" id="PS51671">
    <property type="entry name" value="ACT"/>
    <property type="match status" value="1"/>
</dbReference>
<evidence type="ECO:0000256" key="2">
    <source>
        <dbReference type="ARBA" id="ARBA00012068"/>
    </source>
</evidence>
<evidence type="ECO:0000256" key="5">
    <source>
        <dbReference type="ARBA" id="ARBA00023002"/>
    </source>
</evidence>
<dbReference type="InterPro" id="IPR008927">
    <property type="entry name" value="6-PGluconate_DH-like_C_sf"/>
</dbReference>
<keyword evidence="4" id="KW-0827">Tyrosine biosynthesis</keyword>
<protein>
    <recommendedName>
        <fullName evidence="3">Prephenate dehydrogenase</fullName>
        <ecNumber evidence="2">1.3.1.12</ecNumber>
    </recommendedName>
</protein>
<dbReference type="GO" id="GO:0006571">
    <property type="term" value="P:tyrosine biosynthetic process"/>
    <property type="evidence" value="ECO:0007669"/>
    <property type="project" value="UniProtKB-UniPathway"/>
</dbReference>
<name>A0A5B7ZME1_9GAMM</name>
<dbReference type="GO" id="GO:0008977">
    <property type="term" value="F:prephenate dehydrogenase (NAD+) activity"/>
    <property type="evidence" value="ECO:0007669"/>
    <property type="project" value="UniProtKB-EC"/>
</dbReference>
<dbReference type="PANTHER" id="PTHR21363:SF0">
    <property type="entry name" value="PREPHENATE DEHYDROGENASE [NADP(+)]"/>
    <property type="match status" value="1"/>
</dbReference>
<dbReference type="GO" id="GO:0070403">
    <property type="term" value="F:NAD+ binding"/>
    <property type="evidence" value="ECO:0007669"/>
    <property type="project" value="TreeGrafter"/>
</dbReference>
<dbReference type="KEGG" id="thes:FHQ07_01330"/>
<dbReference type="OrthoDB" id="5939631at2"/>
<evidence type="ECO:0000259" key="10">
    <source>
        <dbReference type="PROSITE" id="PS51671"/>
    </source>
</evidence>
<evidence type="ECO:0000313" key="12">
    <source>
        <dbReference type="Proteomes" id="UP000308149"/>
    </source>
</evidence>
<accession>A0A5B7ZME1</accession>
<dbReference type="Gene3D" id="1.10.3660.10">
    <property type="entry name" value="6-phosphogluconate dehydrogenase C-terminal like domain"/>
    <property type="match status" value="1"/>
</dbReference>
<keyword evidence="5" id="KW-0560">Oxidoreductase</keyword>
<comment type="pathway">
    <text evidence="1">Amino-acid biosynthesis; L-tyrosine biosynthesis; (4-hydroxyphenyl)pyruvate from prephenate (NAD(+) route): step 1/1.</text>
</comment>
<dbReference type="SUPFAM" id="SSF48179">
    <property type="entry name" value="6-phosphogluconate dehydrogenase C-terminal domain-like"/>
    <property type="match status" value="1"/>
</dbReference>
<evidence type="ECO:0000256" key="8">
    <source>
        <dbReference type="ARBA" id="ARBA00049260"/>
    </source>
</evidence>
<dbReference type="InterPro" id="IPR002912">
    <property type="entry name" value="ACT_dom"/>
</dbReference>
<dbReference type="AlphaFoldDB" id="A0A5B7ZME1"/>
<dbReference type="InterPro" id="IPR050812">
    <property type="entry name" value="Preph/Arog_dehydrog"/>
</dbReference>
<feature type="domain" description="ACT" evidence="10">
    <location>
        <begin position="305"/>
        <end position="380"/>
    </location>
</feature>
<evidence type="ECO:0000256" key="4">
    <source>
        <dbReference type="ARBA" id="ARBA00022498"/>
    </source>
</evidence>
<proteinExistence type="predicted"/>
<dbReference type="PROSITE" id="PS51176">
    <property type="entry name" value="PDH_ADH"/>
    <property type="match status" value="1"/>
</dbReference>
<keyword evidence="7" id="KW-0057">Aromatic amino acid biosynthesis</keyword>
<evidence type="ECO:0000256" key="7">
    <source>
        <dbReference type="ARBA" id="ARBA00023141"/>
    </source>
</evidence>
<dbReference type="NCBIfam" id="NF006457">
    <property type="entry name" value="PRK08818.1"/>
    <property type="match status" value="1"/>
</dbReference>
<dbReference type="Proteomes" id="UP000308149">
    <property type="component" value="Chromosome"/>
</dbReference>
<evidence type="ECO:0000259" key="9">
    <source>
        <dbReference type="PROSITE" id="PS51176"/>
    </source>
</evidence>
<dbReference type="SUPFAM" id="SSF55021">
    <property type="entry name" value="ACT-like"/>
    <property type="match status" value="1"/>
</dbReference>
<dbReference type="Pfam" id="PF01842">
    <property type="entry name" value="ACT"/>
    <property type="match status" value="1"/>
</dbReference>
<organism evidence="11 12">
    <name type="scientific">Thermomonas aquatica</name>
    <dbReference type="NCBI Taxonomy" id="2202149"/>
    <lineage>
        <taxon>Bacteria</taxon>
        <taxon>Pseudomonadati</taxon>
        <taxon>Pseudomonadota</taxon>
        <taxon>Gammaproteobacteria</taxon>
        <taxon>Lysobacterales</taxon>
        <taxon>Lysobacteraceae</taxon>
        <taxon>Thermomonas</taxon>
    </lineage>
</organism>